<keyword evidence="8 10" id="KW-0564">Palmitate</keyword>
<comment type="subcellular location">
    <subcellularLocation>
        <location evidence="2 10">Cell membrane</location>
        <topology evidence="2 10">Lipid-anchor</topology>
    </subcellularLocation>
</comment>
<feature type="compositionally biased region" description="Acidic residues" evidence="11">
    <location>
        <begin position="323"/>
        <end position="374"/>
    </location>
</feature>
<keyword evidence="9 10" id="KW-0449">Lipoprotein</keyword>
<dbReference type="EMBL" id="FOIT01000001">
    <property type="protein sequence ID" value="SEV84783.1"/>
    <property type="molecule type" value="Genomic_DNA"/>
</dbReference>
<protein>
    <recommendedName>
        <fullName evidence="10">Phosphate-binding protein</fullName>
    </recommendedName>
</protein>
<feature type="chain" id="PRO_5027156935" description="Phosphate-binding protein" evidence="10">
    <location>
        <begin position="27"/>
        <end position="374"/>
    </location>
</feature>
<dbReference type="Proteomes" id="UP000243605">
    <property type="component" value="Unassembled WGS sequence"/>
</dbReference>
<keyword evidence="10" id="KW-0472">Membrane</keyword>
<evidence type="ECO:0000256" key="5">
    <source>
        <dbReference type="ARBA" id="ARBA00022448"/>
    </source>
</evidence>
<keyword evidence="5 10" id="KW-0813">Transport</keyword>
<evidence type="ECO:0000256" key="7">
    <source>
        <dbReference type="ARBA" id="ARBA00022729"/>
    </source>
</evidence>
<evidence type="ECO:0000256" key="3">
    <source>
        <dbReference type="ARBA" id="ARBA00008725"/>
    </source>
</evidence>
<evidence type="ECO:0000256" key="2">
    <source>
        <dbReference type="ARBA" id="ARBA00004193"/>
    </source>
</evidence>
<comment type="similarity">
    <text evidence="3 10">Belongs to the PstS family.</text>
</comment>
<organism evidence="13 14">
    <name type="scientific">Aliicoccus persicus</name>
    <dbReference type="NCBI Taxonomy" id="930138"/>
    <lineage>
        <taxon>Bacteria</taxon>
        <taxon>Bacillati</taxon>
        <taxon>Bacillota</taxon>
        <taxon>Bacilli</taxon>
        <taxon>Bacillales</taxon>
        <taxon>Staphylococcaceae</taxon>
        <taxon>Aliicoccus</taxon>
    </lineage>
</organism>
<dbReference type="NCBIfam" id="TIGR02136">
    <property type="entry name" value="ptsS_2"/>
    <property type="match status" value="1"/>
</dbReference>
<keyword evidence="6 10" id="KW-0592">Phosphate transport</keyword>
<dbReference type="InterPro" id="IPR011862">
    <property type="entry name" value="Phos-bd"/>
</dbReference>
<reference evidence="13 14" key="1">
    <citation type="submission" date="2016-10" db="EMBL/GenBank/DDBJ databases">
        <authorList>
            <person name="Varghese N."/>
            <person name="Submissions S."/>
        </authorList>
    </citation>
    <scope>NUCLEOTIDE SEQUENCE [LARGE SCALE GENOMIC DNA]</scope>
    <source>
        <strain evidence="13 14">IBRC-M10081</strain>
    </source>
</reference>
<evidence type="ECO:0000256" key="6">
    <source>
        <dbReference type="ARBA" id="ARBA00022592"/>
    </source>
</evidence>
<dbReference type="PANTHER" id="PTHR30570:SF1">
    <property type="entry name" value="PHOSPHATE-BINDING PROTEIN PSTS"/>
    <property type="match status" value="1"/>
</dbReference>
<dbReference type="AlphaFoldDB" id="A0A662Z1D2"/>
<evidence type="ECO:0000256" key="8">
    <source>
        <dbReference type="ARBA" id="ARBA00023139"/>
    </source>
</evidence>
<dbReference type="SUPFAM" id="SSF53850">
    <property type="entry name" value="Periplasmic binding protein-like II"/>
    <property type="match status" value="1"/>
</dbReference>
<keyword evidence="10" id="KW-1003">Cell membrane</keyword>
<dbReference type="GO" id="GO:0005886">
    <property type="term" value="C:plasma membrane"/>
    <property type="evidence" value="ECO:0007669"/>
    <property type="project" value="UniProtKB-SubCell"/>
</dbReference>
<dbReference type="Gene3D" id="3.40.190.10">
    <property type="entry name" value="Periplasmic binding protein-like II"/>
    <property type="match status" value="2"/>
</dbReference>
<evidence type="ECO:0000256" key="11">
    <source>
        <dbReference type="SAM" id="MobiDB-lite"/>
    </source>
</evidence>
<evidence type="ECO:0000256" key="1">
    <source>
        <dbReference type="ARBA" id="ARBA00002841"/>
    </source>
</evidence>
<evidence type="ECO:0000256" key="10">
    <source>
        <dbReference type="RuleBase" id="RU367119"/>
    </source>
</evidence>
<keyword evidence="7 10" id="KW-0732">Signal</keyword>
<evidence type="ECO:0000313" key="14">
    <source>
        <dbReference type="Proteomes" id="UP000243605"/>
    </source>
</evidence>
<proteinExistence type="inferred from homology"/>
<sequence length="374" mass="40971">MKKRLFSFALLSGLAVTAFSVSNVSAQEAGEVLEGLEVTSEVDTEASVAGEGSSTVFPILNVLVEDFFAEYDLAVELGGNGTGSGFSALIDGSVQFANASRDIKEEEAAELDENEMDWEEYLVATDGLTVAVNQNIDFVEDLTFEELAAIYSGEATNWSEVRDDFPDQEITVYGPTQDHGTHGFFVETIFGEDGEVGDNVQLIQDTNEVVRSVVNDETAIGFFGYNFYMENQDSLTALAIQSPDMDEPAEPTFENVMDFTYPLARPLYVYADQGALAENTSAHAFLEYVIINSQEAAEAVGYVPLDDAAVLEQYNKLPNVEPVEFDAPEADEEDADAEEETEEDADAEEEADTEEEDTEEEDTEEEDAEEEDAE</sequence>
<accession>A0A662Z1D2</accession>
<evidence type="ECO:0000313" key="13">
    <source>
        <dbReference type="EMBL" id="SEV84783.1"/>
    </source>
</evidence>
<feature type="domain" description="PBP" evidence="12">
    <location>
        <begin position="44"/>
        <end position="290"/>
    </location>
</feature>
<evidence type="ECO:0000256" key="4">
    <source>
        <dbReference type="ARBA" id="ARBA00011529"/>
    </source>
</evidence>
<dbReference type="Pfam" id="PF12849">
    <property type="entry name" value="PBP_like_2"/>
    <property type="match status" value="1"/>
</dbReference>
<evidence type="ECO:0000259" key="12">
    <source>
        <dbReference type="Pfam" id="PF12849"/>
    </source>
</evidence>
<dbReference type="InterPro" id="IPR050811">
    <property type="entry name" value="Phosphate_ABC_transporter"/>
</dbReference>
<comment type="function">
    <text evidence="10">Involved in the system for phosphate transport across the cytoplasmic membrane.</text>
</comment>
<gene>
    <name evidence="13" type="ORF">SAMN05192557_0450</name>
</gene>
<keyword evidence="14" id="KW-1185">Reference proteome</keyword>
<dbReference type="RefSeq" id="WP_091473482.1">
    <property type="nucleotide sequence ID" value="NZ_FOIT01000001.1"/>
</dbReference>
<evidence type="ECO:0000256" key="9">
    <source>
        <dbReference type="ARBA" id="ARBA00023288"/>
    </source>
</evidence>
<comment type="function">
    <text evidence="1">Part of the ABC transporter complex PstSACB involved in phosphate import.</text>
</comment>
<dbReference type="GO" id="GO:0042301">
    <property type="term" value="F:phosphate ion binding"/>
    <property type="evidence" value="ECO:0007669"/>
    <property type="project" value="UniProtKB-UniRule"/>
</dbReference>
<comment type="subunit">
    <text evidence="4 10">The complex is composed of two ATP-binding proteins (PstB), two transmembrane proteins (PstC and PstA) and a solute-binding protein (PstS).</text>
</comment>
<dbReference type="InterPro" id="IPR024370">
    <property type="entry name" value="PBP_domain"/>
</dbReference>
<feature type="signal peptide" evidence="10">
    <location>
        <begin position="1"/>
        <end position="26"/>
    </location>
</feature>
<dbReference type="GO" id="GO:0006817">
    <property type="term" value="P:phosphate ion transport"/>
    <property type="evidence" value="ECO:0007669"/>
    <property type="project" value="UniProtKB-UniRule"/>
</dbReference>
<name>A0A662Z1D2_9STAP</name>
<dbReference type="OrthoDB" id="9790048at2"/>
<feature type="region of interest" description="Disordered" evidence="11">
    <location>
        <begin position="320"/>
        <end position="374"/>
    </location>
</feature>
<dbReference type="PANTHER" id="PTHR30570">
    <property type="entry name" value="PERIPLASMIC PHOSPHATE BINDING COMPONENT OF PHOSPHATE ABC TRANSPORTER"/>
    <property type="match status" value="1"/>
</dbReference>